<comment type="caution">
    <text evidence="2">The sequence shown here is derived from an EMBL/GenBank/DDBJ whole genome shotgun (WGS) entry which is preliminary data.</text>
</comment>
<accession>A0A6N2BPN3</accession>
<proteinExistence type="predicted"/>
<evidence type="ECO:0000313" key="2">
    <source>
        <dbReference type="EMBL" id="TMW95808.1"/>
    </source>
</evidence>
<organism evidence="2">
    <name type="scientific">Solanum chilense</name>
    <name type="common">Tomato</name>
    <name type="synonym">Lycopersicon chilense</name>
    <dbReference type="NCBI Taxonomy" id="4083"/>
    <lineage>
        <taxon>Eukaryota</taxon>
        <taxon>Viridiplantae</taxon>
        <taxon>Streptophyta</taxon>
        <taxon>Embryophyta</taxon>
        <taxon>Tracheophyta</taxon>
        <taxon>Spermatophyta</taxon>
        <taxon>Magnoliopsida</taxon>
        <taxon>eudicotyledons</taxon>
        <taxon>Gunneridae</taxon>
        <taxon>Pentapetalae</taxon>
        <taxon>asterids</taxon>
        <taxon>lamiids</taxon>
        <taxon>Solanales</taxon>
        <taxon>Solanaceae</taxon>
        <taxon>Solanoideae</taxon>
        <taxon>Solaneae</taxon>
        <taxon>Solanum</taxon>
        <taxon>Solanum subgen. Lycopersicon</taxon>
    </lineage>
</organism>
<dbReference type="Pfam" id="PF03478">
    <property type="entry name" value="Beta-prop_KIB1-4"/>
    <property type="match status" value="1"/>
</dbReference>
<dbReference type="EMBL" id="RXGB01002226">
    <property type="protein sequence ID" value="TMW95808.1"/>
    <property type="molecule type" value="Genomic_DNA"/>
</dbReference>
<gene>
    <name evidence="2" type="ORF">EJD97_008329</name>
</gene>
<name>A0A6N2BPN3_SOLCI</name>
<protein>
    <recommendedName>
        <fullName evidence="1">KIB1-4 beta-propeller domain-containing protein</fullName>
    </recommendedName>
</protein>
<dbReference type="InterPro" id="IPR005174">
    <property type="entry name" value="KIB1-4_b-propeller"/>
</dbReference>
<reference evidence="2" key="1">
    <citation type="submission" date="2019-05" db="EMBL/GenBank/DDBJ databases">
        <title>The de novo reference genome and transcriptome assemblies of the wild tomato species Solanum chilense.</title>
        <authorList>
            <person name="Stam R."/>
            <person name="Nosenko T."/>
            <person name="Hoerger A.C."/>
            <person name="Stephan W."/>
            <person name="Seidel M.A."/>
            <person name="Kuhn J.M.M."/>
            <person name="Haberer G."/>
            <person name="Tellier A."/>
        </authorList>
    </citation>
    <scope>NUCLEOTIDE SEQUENCE</scope>
    <source>
        <tissue evidence="2">Mature leaves</tissue>
    </source>
</reference>
<dbReference type="PANTHER" id="PTHR44259">
    <property type="entry name" value="OS07G0183000 PROTEIN-RELATED"/>
    <property type="match status" value="1"/>
</dbReference>
<evidence type="ECO:0000259" key="1">
    <source>
        <dbReference type="Pfam" id="PF03478"/>
    </source>
</evidence>
<dbReference type="PANTHER" id="PTHR44259:SF43">
    <property type="entry name" value="DUF295 DOMAIN-CONTAINING PROTEIN"/>
    <property type="match status" value="1"/>
</dbReference>
<sequence length="379" mass="43308">MAGGWADLSMDLLAMIANRIESPKDFIFFTCVCTSWQIATTPNHKFDIFFTKTPLLMLADKHDDCREFYSLIKQKVTPLFLPEARQRYCFPSEGWLCTMDDTTGEMNLLHHLSRTQIQLPSRDNLMASNGLGDEVLWNLLEHAILSASPSVTSDYVLVVNYHANITRLAFWRPGDLNWTNIEMENSGAVMGINYYKGKFYYVTASGEFWVFQVPGPATPKPNAVEPHLLYWSEHDIFLQLSVQYYLVQLSDKLLFITRFAHHPELHRYKTYKFKVFEIDVVKGGELKEEDEIKTLGNSAIFLGLNTGTCSIDSAKFAGVKPNYIYFTDDWKDEFDYLDGGGRDMGSYNFEDGKVESIYPGLSLSHISPPTWIIPSQIIC</sequence>
<dbReference type="AlphaFoldDB" id="A0A6N2BPN3"/>
<feature type="domain" description="KIB1-4 beta-propeller" evidence="1">
    <location>
        <begin position="68"/>
        <end position="348"/>
    </location>
</feature>
<dbReference type="InterPro" id="IPR050942">
    <property type="entry name" value="F-box_BR-signaling"/>
</dbReference>